<dbReference type="EMBL" id="UASO01000004">
    <property type="protein sequence ID" value="SQC19844.1"/>
    <property type="molecule type" value="Genomic_DNA"/>
</dbReference>
<name>A0A2X3D590_KLEPN</name>
<evidence type="ECO:0000313" key="1">
    <source>
        <dbReference type="EMBL" id="SQC19844.1"/>
    </source>
</evidence>
<protein>
    <submittedName>
        <fullName evidence="1">Putative bacteriophage protein</fullName>
    </submittedName>
</protein>
<evidence type="ECO:0000313" key="2">
    <source>
        <dbReference type="Proteomes" id="UP000250675"/>
    </source>
</evidence>
<dbReference type="AlphaFoldDB" id="A0A2X3D590"/>
<dbReference type="Pfam" id="PF11863">
    <property type="entry name" value="DUF3383"/>
    <property type="match status" value="1"/>
</dbReference>
<proteinExistence type="predicted"/>
<accession>A0A2X3D590</accession>
<sequence>MAQQGGLPVRNVIDVTVNMALRAAQARNFGSLLIIGASTVIDASERMRSYSGISGVQADFGIQAPEALAAQVYYWQRPQPIDLYVGRWVKEDTAATLRGAILNTAQQAMTNFTTVTDGAMKISVDGTVKTVSGVDLSAETNLNGVAARVAEKLTTANVVWDANNARFVVTSKTTGETSAVGFATPNATGTDISALMGILEGTGAKIIARQPAESIAECVAKFIDLSSKWYGLYIAETISDDDVLAVAGLIQSDDVSRIYAHTTQNTAVLDADNNTDIASRLKAAAFGTTCVQYSSQSPYAAVSILGRAFTVNFSGFNTTITLKFKQEPGIVADTLTQTQALTLQQKNCNVFVNYDNDTAILQEGVMCNADFFDERHGLDWLQNYVQTNYYNLLYTSNTKVPQTDEGVTRLLTNVEASLAQGVENGLIAPGVWGGDSFGALSTGDTLTKGYYTYAPPIAQQVQSEREARKAPVIQCAIKMAGAVHFGDVIINVNR</sequence>
<reference evidence="1 2" key="1">
    <citation type="submission" date="2018-06" db="EMBL/GenBank/DDBJ databases">
        <authorList>
            <consortium name="Pathogen Informatics"/>
            <person name="Doyle S."/>
        </authorList>
    </citation>
    <scope>NUCLEOTIDE SEQUENCE [LARGE SCALE GENOMIC DNA]</scope>
    <source>
        <strain evidence="1 2">NCTC9645</strain>
    </source>
</reference>
<dbReference type="Proteomes" id="UP000250675">
    <property type="component" value="Unassembled WGS sequence"/>
</dbReference>
<organism evidence="1 2">
    <name type="scientific">Klebsiella pneumoniae</name>
    <dbReference type="NCBI Taxonomy" id="573"/>
    <lineage>
        <taxon>Bacteria</taxon>
        <taxon>Pseudomonadati</taxon>
        <taxon>Pseudomonadota</taxon>
        <taxon>Gammaproteobacteria</taxon>
        <taxon>Enterobacterales</taxon>
        <taxon>Enterobacteriaceae</taxon>
        <taxon>Klebsiella/Raoultella group</taxon>
        <taxon>Klebsiella</taxon>
        <taxon>Klebsiella pneumoniae complex</taxon>
    </lineage>
</organism>
<gene>
    <name evidence="1" type="ORF">NCTC9645_01313</name>
</gene>
<dbReference type="InterPro" id="IPR021808">
    <property type="entry name" value="DUF3383"/>
</dbReference>